<organism evidence="1 2">
    <name type="scientific">Roseateles aquae</name>
    <dbReference type="NCBI Taxonomy" id="3077235"/>
    <lineage>
        <taxon>Bacteria</taxon>
        <taxon>Pseudomonadati</taxon>
        <taxon>Pseudomonadota</taxon>
        <taxon>Betaproteobacteria</taxon>
        <taxon>Burkholderiales</taxon>
        <taxon>Sphaerotilaceae</taxon>
        <taxon>Roseateles</taxon>
    </lineage>
</organism>
<dbReference type="Proteomes" id="UP001246372">
    <property type="component" value="Unassembled WGS sequence"/>
</dbReference>
<name>A0ABU3P6J9_9BURK</name>
<evidence type="ECO:0000313" key="1">
    <source>
        <dbReference type="EMBL" id="MDT8998189.1"/>
    </source>
</evidence>
<proteinExistence type="predicted"/>
<dbReference type="EMBL" id="JAVXZY010000001">
    <property type="protein sequence ID" value="MDT8998189.1"/>
    <property type="molecule type" value="Genomic_DNA"/>
</dbReference>
<keyword evidence="2" id="KW-1185">Reference proteome</keyword>
<protein>
    <submittedName>
        <fullName evidence="1">Asp/Glu/hydantoin racemase</fullName>
    </submittedName>
</protein>
<accession>A0ABU3P6J9</accession>
<reference evidence="1" key="1">
    <citation type="submission" date="2023-09" db="EMBL/GenBank/DDBJ databases">
        <title>Paucibacter sp. APW11 Genome sequencing and assembly.</title>
        <authorList>
            <person name="Kim I."/>
        </authorList>
    </citation>
    <scope>NUCLEOTIDE SEQUENCE</scope>
    <source>
        <strain evidence="1">APW11</strain>
    </source>
</reference>
<comment type="caution">
    <text evidence="1">The sequence shown here is derived from an EMBL/GenBank/DDBJ whole genome shotgun (WGS) entry which is preliminary data.</text>
</comment>
<gene>
    <name evidence="1" type="ORF">RQP53_02745</name>
</gene>
<dbReference type="RefSeq" id="WP_315648502.1">
    <property type="nucleotide sequence ID" value="NZ_JAVXZY010000001.1"/>
</dbReference>
<evidence type="ECO:0000313" key="2">
    <source>
        <dbReference type="Proteomes" id="UP001246372"/>
    </source>
</evidence>
<sequence>MTMQATEPQAARLLLLHTAAVHIARFEALAQCLAPGLPLAHRVQPELLDLAREQGLGSVELQAGIDQALADARASGAAVLLCTCSTLGGLVEARAAAAMAEFPGLRALRVDRAMCELALAHGPRLLVVAALQSTLAPTLSLLQAVAEARGQVLQARTLLVSEAWACFEAGDEAGYLATLRVALRNALAGAGNDAVDAVLLAQASMATLADEDWPRPVLASPAPGLAAALALLESGL</sequence>